<dbReference type="RefSeq" id="WP_139798576.1">
    <property type="nucleotide sequence ID" value="NZ_FWXD01000001.1"/>
</dbReference>
<proteinExistence type="predicted"/>
<reference evidence="1 2" key="1">
    <citation type="submission" date="2017-04" db="EMBL/GenBank/DDBJ databases">
        <authorList>
            <person name="Afonso C.L."/>
            <person name="Miller P.J."/>
            <person name="Scott M.A."/>
            <person name="Spackman E."/>
            <person name="Goraichik I."/>
            <person name="Dimitrov K.M."/>
            <person name="Suarez D.L."/>
            <person name="Swayne D.E."/>
        </authorList>
    </citation>
    <scope>NUCLEOTIDE SEQUENCE [LARGE SCALE GENOMIC DNA]</scope>
    <source>
        <strain evidence="1 2">DSM 23236</strain>
    </source>
</reference>
<name>A0A1W1WXW5_9NEIS</name>
<protein>
    <submittedName>
        <fullName evidence="1">Uncharacterized protein</fullName>
    </submittedName>
</protein>
<keyword evidence="2" id="KW-1185">Reference proteome</keyword>
<dbReference type="AlphaFoldDB" id="A0A1W1WXW5"/>
<dbReference type="OrthoDB" id="8581789at2"/>
<gene>
    <name evidence="1" type="ORF">SAMN02745857_00214</name>
</gene>
<sequence>MSRLWIKHQAWLCLGHVQLASSGLRQGVPTLTQAPVDAAADTAVLRLQQLLVEAPRGSLRMDTLALQLGAPWVRYAIIPWQDKLKRPADWENYAKVAMSQQYGVGTETWRVRVAEGGWGKPRLAAAIEQGLYQTMVELARGQKLRLTQVEPMLTTAINRHKGALKQREFTLLLIDGEQAVCAFWRQHAWRGVVTLPLPPEALRRGEAVAALIRDAAMMTSDFLPEQVYVVASEPRFARMELADFDLQWLGPVHPLFTAREANA</sequence>
<organism evidence="1 2">
    <name type="scientific">Andreprevotia lacus DSM 23236</name>
    <dbReference type="NCBI Taxonomy" id="1121001"/>
    <lineage>
        <taxon>Bacteria</taxon>
        <taxon>Pseudomonadati</taxon>
        <taxon>Pseudomonadota</taxon>
        <taxon>Betaproteobacteria</taxon>
        <taxon>Neisseriales</taxon>
        <taxon>Chitinibacteraceae</taxon>
        <taxon>Andreprevotia</taxon>
    </lineage>
</organism>
<dbReference type="Proteomes" id="UP000192761">
    <property type="component" value="Unassembled WGS sequence"/>
</dbReference>
<dbReference type="STRING" id="1121001.SAMN02745857_00214"/>
<dbReference type="EMBL" id="FWXD01000001">
    <property type="protein sequence ID" value="SMC16569.1"/>
    <property type="molecule type" value="Genomic_DNA"/>
</dbReference>
<evidence type="ECO:0000313" key="2">
    <source>
        <dbReference type="Proteomes" id="UP000192761"/>
    </source>
</evidence>
<evidence type="ECO:0000313" key="1">
    <source>
        <dbReference type="EMBL" id="SMC16569.1"/>
    </source>
</evidence>
<accession>A0A1W1WXW5</accession>